<evidence type="ECO:0000256" key="4">
    <source>
        <dbReference type="ARBA" id="ARBA00022553"/>
    </source>
</evidence>
<accession>A0AA40T0Z7</accession>
<dbReference type="EMBL" id="VJXY01000029">
    <property type="protein sequence ID" value="MBD6618595.1"/>
    <property type="molecule type" value="Genomic_DNA"/>
</dbReference>
<protein>
    <recommendedName>
        <fullName evidence="3">histidine kinase</fullName>
        <ecNumber evidence="3">2.7.13.3</ecNumber>
    </recommendedName>
</protein>
<proteinExistence type="predicted"/>
<dbReference type="SUPFAM" id="SSF55874">
    <property type="entry name" value="ATPase domain of HSP90 chaperone/DNA topoisomerase II/histidine kinase"/>
    <property type="match status" value="1"/>
</dbReference>
<evidence type="ECO:0000259" key="10">
    <source>
        <dbReference type="PROSITE" id="PS50109"/>
    </source>
</evidence>
<dbReference type="InterPro" id="IPR003660">
    <property type="entry name" value="HAMP_dom"/>
</dbReference>
<evidence type="ECO:0000259" key="11">
    <source>
        <dbReference type="PROSITE" id="PS50885"/>
    </source>
</evidence>
<feature type="domain" description="HAMP" evidence="11">
    <location>
        <begin position="239"/>
        <end position="292"/>
    </location>
</feature>
<dbReference type="EC" id="2.7.13.3" evidence="3"/>
<dbReference type="InterPro" id="IPR004358">
    <property type="entry name" value="Sig_transdc_His_kin-like_C"/>
</dbReference>
<dbReference type="CDD" id="cd00082">
    <property type="entry name" value="HisKA"/>
    <property type="match status" value="1"/>
</dbReference>
<keyword evidence="7" id="KW-0902">Two-component regulatory system</keyword>
<evidence type="ECO:0000313" key="13">
    <source>
        <dbReference type="Proteomes" id="UP001165986"/>
    </source>
</evidence>
<keyword evidence="6" id="KW-0418">Kinase</keyword>
<dbReference type="InterPro" id="IPR036097">
    <property type="entry name" value="HisK_dim/P_sf"/>
</dbReference>
<dbReference type="SUPFAM" id="SSF47384">
    <property type="entry name" value="Homodimeric domain of signal transducing histidine kinase"/>
    <property type="match status" value="1"/>
</dbReference>
<dbReference type="AlphaFoldDB" id="A0AA40T0Z7"/>
<evidence type="ECO:0000256" key="2">
    <source>
        <dbReference type="ARBA" id="ARBA00004370"/>
    </source>
</evidence>
<comment type="caution">
    <text evidence="12">The sequence shown here is derived from an EMBL/GenBank/DDBJ whole genome shotgun (WGS) entry which is preliminary data.</text>
</comment>
<dbReference type="Pfam" id="PF00672">
    <property type="entry name" value="HAMP"/>
    <property type="match status" value="1"/>
</dbReference>
<dbReference type="Gene3D" id="3.30.565.10">
    <property type="entry name" value="Histidine kinase-like ATPase, C-terminal domain"/>
    <property type="match status" value="1"/>
</dbReference>
<feature type="coiled-coil region" evidence="8">
    <location>
        <begin position="190"/>
        <end position="217"/>
    </location>
</feature>
<dbReference type="SUPFAM" id="SSF158472">
    <property type="entry name" value="HAMP domain-like"/>
    <property type="match status" value="1"/>
</dbReference>
<feature type="transmembrane region" description="Helical" evidence="9">
    <location>
        <begin position="218"/>
        <end position="237"/>
    </location>
</feature>
<name>A0AA40T0Z7_9NOST</name>
<evidence type="ECO:0000313" key="12">
    <source>
        <dbReference type="EMBL" id="MBD6618595.1"/>
    </source>
</evidence>
<keyword evidence="8" id="KW-0175">Coiled coil</keyword>
<dbReference type="PRINTS" id="PR00344">
    <property type="entry name" value="BCTRLSENSOR"/>
</dbReference>
<gene>
    <name evidence="12" type="ORF">FNW02_22895</name>
</gene>
<keyword evidence="9" id="KW-0472">Membrane</keyword>
<dbReference type="PANTHER" id="PTHR43065:SF50">
    <property type="entry name" value="HISTIDINE KINASE"/>
    <property type="match status" value="1"/>
</dbReference>
<dbReference type="Proteomes" id="UP001165986">
    <property type="component" value="Unassembled WGS sequence"/>
</dbReference>
<feature type="domain" description="Histidine kinase" evidence="10">
    <location>
        <begin position="317"/>
        <end position="565"/>
    </location>
</feature>
<dbReference type="SMART" id="SM00388">
    <property type="entry name" value="HisKA"/>
    <property type="match status" value="1"/>
</dbReference>
<dbReference type="Gene3D" id="6.10.340.10">
    <property type="match status" value="1"/>
</dbReference>
<dbReference type="PROSITE" id="PS50885">
    <property type="entry name" value="HAMP"/>
    <property type="match status" value="1"/>
</dbReference>
<dbReference type="Pfam" id="PF02518">
    <property type="entry name" value="HATPase_c"/>
    <property type="match status" value="1"/>
</dbReference>
<dbReference type="GO" id="GO:0000155">
    <property type="term" value="F:phosphorelay sensor kinase activity"/>
    <property type="evidence" value="ECO:0007669"/>
    <property type="project" value="InterPro"/>
</dbReference>
<dbReference type="PANTHER" id="PTHR43065">
    <property type="entry name" value="SENSOR HISTIDINE KINASE"/>
    <property type="match status" value="1"/>
</dbReference>
<dbReference type="InterPro" id="IPR036890">
    <property type="entry name" value="HATPase_C_sf"/>
</dbReference>
<reference evidence="12" key="1">
    <citation type="submission" date="2019-07" db="EMBL/GenBank/DDBJ databases">
        <title>Toxilogical consequences of a new and cryptic species of cyanobacteria (Komarekiella delphini-convector) recovered from the epidermis of a bottlenose dolphin and 1500 ft. in the air.</title>
        <authorList>
            <person name="Brown A.O."/>
            <person name="Dvorak P."/>
            <person name="Villanueva C.D."/>
            <person name="Foss A.J."/>
            <person name="Garvey A.D."/>
            <person name="Gibson Q.A."/>
            <person name="Johansen J.R."/>
            <person name="Casamatta D.A."/>
        </authorList>
    </citation>
    <scope>NUCLEOTIDE SEQUENCE</scope>
    <source>
        <strain evidence="12">SJRDD-AB1</strain>
    </source>
</reference>
<organism evidence="12 13">
    <name type="scientific">Komarekiella delphini-convector SJRDD-AB1</name>
    <dbReference type="NCBI Taxonomy" id="2593771"/>
    <lineage>
        <taxon>Bacteria</taxon>
        <taxon>Bacillati</taxon>
        <taxon>Cyanobacteriota</taxon>
        <taxon>Cyanophyceae</taxon>
        <taxon>Nostocales</taxon>
        <taxon>Nostocaceae</taxon>
        <taxon>Komarekiella</taxon>
        <taxon>Komarekiella delphini-convector</taxon>
    </lineage>
</organism>
<keyword evidence="9" id="KW-0812">Transmembrane</keyword>
<evidence type="ECO:0000256" key="9">
    <source>
        <dbReference type="SAM" id="Phobius"/>
    </source>
</evidence>
<feature type="coiled-coil region" evidence="8">
    <location>
        <begin position="277"/>
        <end position="308"/>
    </location>
</feature>
<dbReference type="InterPro" id="IPR003661">
    <property type="entry name" value="HisK_dim/P_dom"/>
</dbReference>
<dbReference type="Gene3D" id="1.10.287.130">
    <property type="match status" value="1"/>
</dbReference>
<dbReference type="RefSeq" id="WP_191759799.1">
    <property type="nucleotide sequence ID" value="NZ_VJXY01000029.1"/>
</dbReference>
<evidence type="ECO:0000256" key="7">
    <source>
        <dbReference type="ARBA" id="ARBA00023012"/>
    </source>
</evidence>
<comment type="catalytic activity">
    <reaction evidence="1">
        <text>ATP + protein L-histidine = ADP + protein N-phospho-L-histidine.</text>
        <dbReference type="EC" id="2.7.13.3"/>
    </reaction>
</comment>
<evidence type="ECO:0000256" key="1">
    <source>
        <dbReference type="ARBA" id="ARBA00000085"/>
    </source>
</evidence>
<dbReference type="SMART" id="SM00304">
    <property type="entry name" value="HAMP"/>
    <property type="match status" value="1"/>
</dbReference>
<keyword evidence="4" id="KW-0597">Phosphoprotein</keyword>
<dbReference type="GO" id="GO:0016020">
    <property type="term" value="C:membrane"/>
    <property type="evidence" value="ECO:0007669"/>
    <property type="project" value="UniProtKB-SubCell"/>
</dbReference>
<keyword evidence="5" id="KW-0808">Transferase</keyword>
<dbReference type="InterPro" id="IPR005467">
    <property type="entry name" value="His_kinase_dom"/>
</dbReference>
<dbReference type="InterPro" id="IPR003594">
    <property type="entry name" value="HATPase_dom"/>
</dbReference>
<sequence length="566" mass="63306">MTATLKLRYFHWVKRVFYQLSIRQKIVCGYTIALGIAVLGTTVGLAIGDRYFQRARQQMILADEEGALLSNLQGKLLEIQIHQQEIVPFLQQPQVLQQKTSHSLDNLVEAETLLSQALEFSKINSQKDLQALLNKHDRTIAVYFQQLRVLNQQVSPLILQPQGVPKAQQLISKFSQSQDALKFYDFAHELTDLARTVRERQEEADAAQNQAAVMQARIIIISILLSVAIAAILAFYISKMIARPINAVTNIAQRVTQEANFDLQAPIITTDEIGVLASSLNQLIQQVKRLLEEQKSETQARLIQSEKMSSLGRMLAGVAHEINNPVNFISGNLVHAKIYIDDLLALLQTYKTEVSQPPTAVQTLAEEIDLEFLEVDLPKLINSMTVGADRTREIVRSLKDFSRLNEGEVQPVELHACINTTLLILNNRLKKGISIVRKYGDIPAIPGYAGLLYQVFMNLLSNAIDAMEEKSAGDSQFLPEITITTERWNDDWVVVRIADNGLGITPENQNKIFESFFTTKPRGIGTGLGLAITYQIVVEKHRGKITCQSELNRGTEFALALPISPS</sequence>
<dbReference type="CDD" id="cd06225">
    <property type="entry name" value="HAMP"/>
    <property type="match status" value="1"/>
</dbReference>
<feature type="transmembrane region" description="Helical" evidence="9">
    <location>
        <begin position="30"/>
        <end position="48"/>
    </location>
</feature>
<keyword evidence="13" id="KW-1185">Reference proteome</keyword>
<dbReference type="PROSITE" id="PS50109">
    <property type="entry name" value="HIS_KIN"/>
    <property type="match status" value="1"/>
</dbReference>
<keyword evidence="9" id="KW-1133">Transmembrane helix</keyword>
<dbReference type="SMART" id="SM00387">
    <property type="entry name" value="HATPase_c"/>
    <property type="match status" value="1"/>
</dbReference>
<evidence type="ECO:0000256" key="8">
    <source>
        <dbReference type="SAM" id="Coils"/>
    </source>
</evidence>
<evidence type="ECO:0000256" key="5">
    <source>
        <dbReference type="ARBA" id="ARBA00022679"/>
    </source>
</evidence>
<evidence type="ECO:0000256" key="6">
    <source>
        <dbReference type="ARBA" id="ARBA00022777"/>
    </source>
</evidence>
<comment type="subcellular location">
    <subcellularLocation>
        <location evidence="2">Membrane</location>
    </subcellularLocation>
</comment>
<evidence type="ECO:0000256" key="3">
    <source>
        <dbReference type="ARBA" id="ARBA00012438"/>
    </source>
</evidence>